<evidence type="ECO:0000313" key="2">
    <source>
        <dbReference type="EMBL" id="QES89386.1"/>
    </source>
</evidence>
<accession>A0A5P2G0Q3</accession>
<dbReference type="AlphaFoldDB" id="A0A5P2G0Q3"/>
<gene>
    <name evidence="2" type="ORF">E0W69_012170</name>
</gene>
<protein>
    <submittedName>
        <fullName evidence="2">BamA/TamA family outer membrane protein</fullName>
    </submittedName>
</protein>
<dbReference type="Proteomes" id="UP000292424">
    <property type="component" value="Chromosome"/>
</dbReference>
<dbReference type="GO" id="GO:0019867">
    <property type="term" value="C:outer membrane"/>
    <property type="evidence" value="ECO:0007669"/>
    <property type="project" value="InterPro"/>
</dbReference>
<dbReference type="InterPro" id="IPR010827">
    <property type="entry name" value="BamA/TamA_POTRA"/>
</dbReference>
<dbReference type="KEGG" id="arac:E0W69_012170"/>
<dbReference type="Gene3D" id="3.10.20.310">
    <property type="entry name" value="membrane protein fhac"/>
    <property type="match status" value="1"/>
</dbReference>
<reference evidence="2 3" key="1">
    <citation type="submission" date="2019-09" db="EMBL/GenBank/DDBJ databases">
        <title>Complete genome sequence of Arachidicoccus sp. B3-10 isolated from apple orchard soil.</title>
        <authorList>
            <person name="Kim H.S."/>
            <person name="Han K.-I."/>
            <person name="Suh M.K."/>
            <person name="Lee K.C."/>
            <person name="Eom M.K."/>
            <person name="Kim J.-S."/>
            <person name="Kang S.W."/>
            <person name="Sin Y."/>
            <person name="Lee J.-S."/>
        </authorList>
    </citation>
    <scope>NUCLEOTIDE SEQUENCE [LARGE SCALE GENOMIC DNA]</scope>
    <source>
        <strain evidence="2 3">B3-10</strain>
    </source>
</reference>
<dbReference type="Pfam" id="PF07244">
    <property type="entry name" value="POTRA"/>
    <property type="match status" value="1"/>
</dbReference>
<evidence type="ECO:0000313" key="3">
    <source>
        <dbReference type="Proteomes" id="UP000292424"/>
    </source>
</evidence>
<dbReference type="EMBL" id="CP044016">
    <property type="protein sequence ID" value="QES89386.1"/>
    <property type="molecule type" value="Genomic_DNA"/>
</dbReference>
<feature type="domain" description="POTRA" evidence="1">
    <location>
        <begin position="178"/>
        <end position="227"/>
    </location>
</feature>
<sequence>MSRPLNLLLLLLIFFLVSKISNAQEKIVPTYKILYHLVDSSSVSYSLNTDFDNGKKADDYIKTIPQLLTEQGFLAASIDSSVNGRDTSELWLFLGPKYTWKDIVINDADLRLLNELDLGDVLHAKKNITYGIIQQMESKVLDYYSNRGYPFASIMLDSVQLENDSITAQLKIAKNGYYTIDSINISGTAKISQNFIHRYLNMGKKEPYNLSKLKTISTQMQNLTYVSQERPWDITMANTGGMVNLYLAPKKVNQIDAIIGFLPANQEETGSNKMLVTGQVNLNLQNAFAAGESLQFNWQQLQARSPRLNFAFTRPYLFNSPYGLDLAFELYKKDSLFLNVYAKTGIQYAISNNQTGSVFMQFNSTRAISVDTATIISTKELPDVMDVSSVNVGVQYSFINTNYRLNPRRGNEFNVMVLAGSRKISKNETILQISDPTFDYASLYDTVKLNSYQVKFVLAENHYFPIGRQATFKLGLHSGIFQTPSAYQNELFQIGGYKLLRGFDEESIYTNRYGVLTSEYRYLFGQNAYFFGFTDFGYAGYHVKTTKYDHTYLGVGGGMAFQTKAGILNISYAVGKRDDTKMNLQQAKIHIGFVSVF</sequence>
<evidence type="ECO:0000259" key="1">
    <source>
        <dbReference type="Pfam" id="PF07244"/>
    </source>
</evidence>
<dbReference type="OrthoDB" id="9811416at2"/>
<dbReference type="Gene3D" id="2.40.160.50">
    <property type="entry name" value="membrane protein fhac: a member of the omp85/tpsb transporter family"/>
    <property type="match status" value="1"/>
</dbReference>
<organism evidence="2 3">
    <name type="scientific">Rhizosphaericola mali</name>
    <dbReference type="NCBI Taxonomy" id="2545455"/>
    <lineage>
        <taxon>Bacteria</taxon>
        <taxon>Pseudomonadati</taxon>
        <taxon>Bacteroidota</taxon>
        <taxon>Chitinophagia</taxon>
        <taxon>Chitinophagales</taxon>
        <taxon>Chitinophagaceae</taxon>
        <taxon>Rhizosphaericola</taxon>
    </lineage>
</organism>
<name>A0A5P2G0Q3_9BACT</name>
<keyword evidence="3" id="KW-1185">Reference proteome</keyword>
<proteinExistence type="predicted"/>